<dbReference type="EMBL" id="PGVA01000003">
    <property type="protein sequence ID" value="PLR86335.1"/>
    <property type="molecule type" value="Genomic_DNA"/>
</dbReference>
<proteinExistence type="inferred from homology"/>
<dbReference type="InterPro" id="IPR002347">
    <property type="entry name" value="SDR_fam"/>
</dbReference>
<dbReference type="OrthoDB" id="9804774at2"/>
<dbReference type="PANTHER" id="PTHR42879">
    <property type="entry name" value="3-OXOACYL-(ACYL-CARRIER-PROTEIN) REDUCTASE"/>
    <property type="match status" value="1"/>
</dbReference>
<keyword evidence="6" id="KW-1185">Reference proteome</keyword>
<accession>A0A2N5GS00</accession>
<dbReference type="AlphaFoldDB" id="A0A2N5GS00"/>
<protein>
    <submittedName>
        <fullName evidence="3">Oxidoreductase</fullName>
    </submittedName>
</protein>
<evidence type="ECO:0000313" key="4">
    <source>
        <dbReference type="EMBL" id="PLR98568.1"/>
    </source>
</evidence>
<dbReference type="Pfam" id="PF13561">
    <property type="entry name" value="adh_short_C2"/>
    <property type="match status" value="1"/>
</dbReference>
<evidence type="ECO:0000313" key="6">
    <source>
        <dbReference type="Proteomes" id="UP000235114"/>
    </source>
</evidence>
<evidence type="ECO:0000256" key="2">
    <source>
        <dbReference type="ARBA" id="ARBA00023002"/>
    </source>
</evidence>
<dbReference type="Gene3D" id="3.40.50.720">
    <property type="entry name" value="NAD(P)-binding Rossmann-like Domain"/>
    <property type="match status" value="1"/>
</dbReference>
<comment type="similarity">
    <text evidence="1">Belongs to the short-chain dehydrogenases/reductases (SDR) family.</text>
</comment>
<reference evidence="3 5" key="1">
    <citation type="submission" date="2017-11" db="EMBL/GenBank/DDBJ databases">
        <title>Comparitive Functional Genomics of Dry Heat Resistant strains isolated from the Viking Spacecraft.</title>
        <authorList>
            <person name="Seuylemezian A."/>
            <person name="Cooper K."/>
            <person name="Vaishampayan P."/>
        </authorList>
    </citation>
    <scope>NUCLEOTIDE SEQUENCE [LARGE SCALE GENOMIC DNA]</scope>
    <source>
        <strain evidence="3 5">M4.6</strain>
    </source>
</reference>
<dbReference type="RefSeq" id="WP_101575430.1">
    <property type="nucleotide sequence ID" value="NZ_PGVA01000003.1"/>
</dbReference>
<comment type="caution">
    <text evidence="3">The sequence shown here is derived from an EMBL/GenBank/DDBJ whole genome shotgun (WGS) entry which is preliminary data.</text>
</comment>
<dbReference type="Proteomes" id="UP000234951">
    <property type="component" value="Unassembled WGS sequence"/>
</dbReference>
<dbReference type="PROSITE" id="PS00061">
    <property type="entry name" value="ADH_SHORT"/>
    <property type="match status" value="1"/>
</dbReference>
<dbReference type="Proteomes" id="UP000235114">
    <property type="component" value="Unassembled WGS sequence"/>
</dbReference>
<dbReference type="InterPro" id="IPR036291">
    <property type="entry name" value="NAD(P)-bd_dom_sf"/>
</dbReference>
<organism evidence="3 5">
    <name type="scientific">Bacillus canaveralius</name>
    <dbReference type="NCBI Taxonomy" id="1403243"/>
    <lineage>
        <taxon>Bacteria</taxon>
        <taxon>Bacillati</taxon>
        <taxon>Bacillota</taxon>
        <taxon>Bacilli</taxon>
        <taxon>Bacillales</taxon>
        <taxon>Bacillaceae</taxon>
        <taxon>Bacillus</taxon>
    </lineage>
</organism>
<evidence type="ECO:0000313" key="5">
    <source>
        <dbReference type="Proteomes" id="UP000234951"/>
    </source>
</evidence>
<keyword evidence="2" id="KW-0560">Oxidoreductase</keyword>
<dbReference type="GO" id="GO:0008206">
    <property type="term" value="P:bile acid metabolic process"/>
    <property type="evidence" value="ECO:0007669"/>
    <property type="project" value="UniProtKB-ARBA"/>
</dbReference>
<reference evidence="4 6" key="2">
    <citation type="submission" date="2017-12" db="EMBL/GenBank/DDBJ databases">
        <title>Comparative Functional Genomics of Dry Heat Resistant strains isolated from the Viking Spacecraft.</title>
        <authorList>
            <person name="Seuylemezian A."/>
            <person name="Cooper K."/>
            <person name="Vaishampayan P."/>
        </authorList>
    </citation>
    <scope>NUCLEOTIDE SEQUENCE [LARGE SCALE GENOMIC DNA]</scope>
    <source>
        <strain evidence="4 6">ATCC 29669</strain>
    </source>
</reference>
<sequence length="264" mass="28210">MNINLAGKKAIISGSTTGIGYAIAKGLAEAGATVLINGRSAKGVEEAVARLHDEVVKAEVTGFAADLSKSAEASRLMEYWPEADILVNNIGIFEPRPFFEIDDEEWEQYFQVNVMTAVRLTRYYAAGMVERGWGRVLFNGSSTGGFFSGEMVHYGATKAAILGLSRGVAESTAGSGVTANTFLPGPTRTEKVEEHFKSAAAELGQTFEEIEKDLFEKSLPSSLVKRFVSGKEVANLVVFLASEQAAAITGTAMRVDGGIVRSIL</sequence>
<dbReference type="SUPFAM" id="SSF51735">
    <property type="entry name" value="NAD(P)-binding Rossmann-fold domains"/>
    <property type="match status" value="1"/>
</dbReference>
<gene>
    <name evidence="3" type="ORF">CU635_01685</name>
    <name evidence="4" type="ORF">CVD25_07530</name>
</gene>
<dbReference type="FunFam" id="3.40.50.720:FF:000084">
    <property type="entry name" value="Short-chain dehydrogenase reductase"/>
    <property type="match status" value="1"/>
</dbReference>
<dbReference type="EMBL" id="PGVD01000021">
    <property type="protein sequence ID" value="PLR98568.1"/>
    <property type="molecule type" value="Genomic_DNA"/>
</dbReference>
<name>A0A2N5GS00_9BACI</name>
<dbReference type="GO" id="GO:0016491">
    <property type="term" value="F:oxidoreductase activity"/>
    <property type="evidence" value="ECO:0007669"/>
    <property type="project" value="UniProtKB-KW"/>
</dbReference>
<dbReference type="PANTHER" id="PTHR42879:SF2">
    <property type="entry name" value="3-OXOACYL-[ACYL-CARRIER-PROTEIN] REDUCTASE FABG"/>
    <property type="match status" value="1"/>
</dbReference>
<dbReference type="InterPro" id="IPR020904">
    <property type="entry name" value="Sc_DH/Rdtase_CS"/>
</dbReference>
<dbReference type="PRINTS" id="PR00081">
    <property type="entry name" value="GDHRDH"/>
</dbReference>
<evidence type="ECO:0000256" key="1">
    <source>
        <dbReference type="ARBA" id="ARBA00006484"/>
    </source>
</evidence>
<dbReference type="PRINTS" id="PR00080">
    <property type="entry name" value="SDRFAMILY"/>
</dbReference>
<dbReference type="InterPro" id="IPR050259">
    <property type="entry name" value="SDR"/>
</dbReference>
<evidence type="ECO:0000313" key="3">
    <source>
        <dbReference type="EMBL" id="PLR86335.1"/>
    </source>
</evidence>